<feature type="transmembrane region" description="Helical" evidence="1">
    <location>
        <begin position="150"/>
        <end position="170"/>
    </location>
</feature>
<evidence type="ECO:0008006" key="4">
    <source>
        <dbReference type="Google" id="ProtNLM"/>
    </source>
</evidence>
<dbReference type="RefSeq" id="WP_023174704.1">
    <property type="nucleotide sequence ID" value="NC_022600.1"/>
</dbReference>
<proteinExistence type="predicted"/>
<keyword evidence="3" id="KW-1185">Reference proteome</keyword>
<evidence type="ECO:0000313" key="3">
    <source>
        <dbReference type="Proteomes" id="UP000017396"/>
    </source>
</evidence>
<reference evidence="2 3" key="1">
    <citation type="journal article" date="2013" name="PLoS ONE">
        <title>Cultivation and Complete Genome Sequencing of Gloeobacter kilaueensis sp. nov., from a Lava Cave in Kilauea Caldera, Hawai'i.</title>
        <authorList>
            <person name="Saw J.H."/>
            <person name="Schatz M."/>
            <person name="Brown M.V."/>
            <person name="Kunkel D.D."/>
            <person name="Foster J.S."/>
            <person name="Shick H."/>
            <person name="Christensen S."/>
            <person name="Hou S."/>
            <person name="Wan X."/>
            <person name="Donachie S.P."/>
        </authorList>
    </citation>
    <scope>NUCLEOTIDE SEQUENCE [LARGE SCALE GENOMIC DNA]</scope>
    <source>
        <strain evidence="3">JS</strain>
    </source>
</reference>
<name>U5QKD2_GLOK1</name>
<dbReference type="EMBL" id="CP003587">
    <property type="protein sequence ID" value="AGY59432.1"/>
    <property type="molecule type" value="Genomic_DNA"/>
</dbReference>
<protein>
    <recommendedName>
        <fullName evidence="4">Stage II sporulation protein M</fullName>
    </recommendedName>
</protein>
<dbReference type="KEGG" id="glj:GKIL_3186"/>
<gene>
    <name evidence="2" type="ORF">GKIL_3186</name>
</gene>
<dbReference type="eggNOG" id="COG1300">
    <property type="taxonomic scope" value="Bacteria"/>
</dbReference>
<dbReference type="PANTHER" id="PTHR35337">
    <property type="entry name" value="SLR1478 PROTEIN"/>
    <property type="match status" value="1"/>
</dbReference>
<dbReference type="Proteomes" id="UP000017396">
    <property type="component" value="Chromosome"/>
</dbReference>
<feature type="transmembrane region" description="Helical" evidence="1">
    <location>
        <begin position="268"/>
        <end position="286"/>
    </location>
</feature>
<sequence length="324" mass="35692">MNLQRWVGRREADWQKFDRLLSRAESKGLRSLESEQVRELSSLYRSACADLARLRSSQSSERLTADLQNLVARGYRQIYQGLRRQEWRALVAFYRWELPAVIQRSRLEIGLATALLLVGGLIAWWCSWADPHFIDLVMPAQIVHQVRDNHQLWIGSIVGIAPFAGSSIMINNLTVSFAAVAGGITAGLSTAWIVFSNGINLGAAAALVAQNDLWYPFWAFVFPHGALELPAIFLAGGAGLLLARALLFPGRLTRVAALKLWGGEAAKLVYGIVPLLLIAGTIEGFFSPNPTIPEPFKYMAGSILFILLVLYGSRRKAGESRSGS</sequence>
<dbReference type="InterPro" id="IPR002798">
    <property type="entry name" value="SpoIIM-like"/>
</dbReference>
<accession>U5QKD2</accession>
<dbReference type="STRING" id="1183438.GKIL_3186"/>
<feature type="transmembrane region" description="Helical" evidence="1">
    <location>
        <begin position="298"/>
        <end position="314"/>
    </location>
</feature>
<dbReference type="Pfam" id="PF01944">
    <property type="entry name" value="SpoIIM"/>
    <property type="match status" value="1"/>
</dbReference>
<dbReference type="PATRIC" id="fig|1183438.3.peg.3135"/>
<keyword evidence="1" id="KW-0472">Membrane</keyword>
<feature type="transmembrane region" description="Helical" evidence="1">
    <location>
        <begin position="109"/>
        <end position="130"/>
    </location>
</feature>
<keyword evidence="1" id="KW-0812">Transmembrane</keyword>
<keyword evidence="1" id="KW-1133">Transmembrane helix</keyword>
<evidence type="ECO:0000256" key="1">
    <source>
        <dbReference type="SAM" id="Phobius"/>
    </source>
</evidence>
<organism evidence="2 3">
    <name type="scientific">Gloeobacter kilaueensis (strain ATCC BAA-2537 / CCAP 1431/1 / ULC 316 / JS1)</name>
    <dbReference type="NCBI Taxonomy" id="1183438"/>
    <lineage>
        <taxon>Bacteria</taxon>
        <taxon>Bacillati</taxon>
        <taxon>Cyanobacteriota</taxon>
        <taxon>Cyanophyceae</taxon>
        <taxon>Gloeobacterales</taxon>
        <taxon>Gloeobacteraceae</taxon>
        <taxon>Gloeobacter</taxon>
    </lineage>
</organism>
<dbReference type="PANTHER" id="PTHR35337:SF1">
    <property type="entry name" value="SLR1478 PROTEIN"/>
    <property type="match status" value="1"/>
</dbReference>
<dbReference type="AlphaFoldDB" id="U5QKD2"/>
<dbReference type="OrthoDB" id="9800053at2"/>
<evidence type="ECO:0000313" key="2">
    <source>
        <dbReference type="EMBL" id="AGY59432.1"/>
    </source>
</evidence>
<feature type="transmembrane region" description="Helical" evidence="1">
    <location>
        <begin position="177"/>
        <end position="209"/>
    </location>
</feature>
<feature type="transmembrane region" description="Helical" evidence="1">
    <location>
        <begin position="229"/>
        <end position="247"/>
    </location>
</feature>
<dbReference type="HOGENOM" id="CLU_069787_0_0_3"/>